<keyword evidence="2 8" id="KW-0813">Transport</keyword>
<feature type="domain" description="Potassium channel" evidence="11">
    <location>
        <begin position="283"/>
        <end position="354"/>
    </location>
</feature>
<comment type="similarity">
    <text evidence="8">Belongs to the two pore domain potassium channel (TC 1.A.1.8) family.</text>
</comment>
<dbReference type="Proteomes" id="UP001303046">
    <property type="component" value="Unassembled WGS sequence"/>
</dbReference>
<name>A0ABR1DRV6_NECAM</name>
<dbReference type="InterPro" id="IPR003280">
    <property type="entry name" value="2pore_dom_K_chnl"/>
</dbReference>
<evidence type="ECO:0000256" key="7">
    <source>
        <dbReference type="ARBA" id="ARBA00023303"/>
    </source>
</evidence>
<evidence type="ECO:0000256" key="8">
    <source>
        <dbReference type="RuleBase" id="RU003857"/>
    </source>
</evidence>
<evidence type="ECO:0000256" key="3">
    <source>
        <dbReference type="ARBA" id="ARBA00022692"/>
    </source>
</evidence>
<dbReference type="PRINTS" id="PR01333">
    <property type="entry name" value="2POREKCHANEL"/>
</dbReference>
<protein>
    <recommendedName>
        <fullName evidence="11">Potassium channel domain-containing protein</fullName>
    </recommendedName>
</protein>
<evidence type="ECO:0000256" key="10">
    <source>
        <dbReference type="SAM" id="Phobius"/>
    </source>
</evidence>
<evidence type="ECO:0000256" key="5">
    <source>
        <dbReference type="ARBA" id="ARBA00023065"/>
    </source>
</evidence>
<keyword evidence="3 8" id="KW-0812">Transmembrane</keyword>
<evidence type="ECO:0000256" key="6">
    <source>
        <dbReference type="ARBA" id="ARBA00023136"/>
    </source>
</evidence>
<feature type="transmembrane region" description="Helical" evidence="10">
    <location>
        <begin position="329"/>
        <end position="350"/>
    </location>
</feature>
<dbReference type="EMBL" id="JAVFWL010000005">
    <property type="protein sequence ID" value="KAK6753167.1"/>
    <property type="molecule type" value="Genomic_DNA"/>
</dbReference>
<evidence type="ECO:0000313" key="13">
    <source>
        <dbReference type="Proteomes" id="UP001303046"/>
    </source>
</evidence>
<keyword evidence="6 10" id="KW-0472">Membrane</keyword>
<comment type="subcellular location">
    <subcellularLocation>
        <location evidence="1">Membrane</location>
        <topology evidence="1">Multi-pass membrane protein</topology>
    </subcellularLocation>
</comment>
<feature type="transmembrane region" description="Helical" evidence="10">
    <location>
        <begin position="303"/>
        <end position="322"/>
    </location>
</feature>
<proteinExistence type="inferred from homology"/>
<dbReference type="Gene3D" id="1.10.287.70">
    <property type="match status" value="1"/>
</dbReference>
<evidence type="ECO:0000313" key="12">
    <source>
        <dbReference type="EMBL" id="KAK6753167.1"/>
    </source>
</evidence>
<comment type="caution">
    <text evidence="12">The sequence shown here is derived from an EMBL/GenBank/DDBJ whole genome shotgun (WGS) entry which is preliminary data.</text>
</comment>
<keyword evidence="13" id="KW-1185">Reference proteome</keyword>
<dbReference type="Pfam" id="PF07885">
    <property type="entry name" value="Ion_trans_2"/>
    <property type="match status" value="2"/>
</dbReference>
<reference evidence="12 13" key="1">
    <citation type="submission" date="2023-08" db="EMBL/GenBank/DDBJ databases">
        <title>A Necator americanus chromosomal reference genome.</title>
        <authorList>
            <person name="Ilik V."/>
            <person name="Petrzelkova K.J."/>
            <person name="Pardy F."/>
            <person name="Fuh T."/>
            <person name="Niatou-Singa F.S."/>
            <person name="Gouil Q."/>
            <person name="Baker L."/>
            <person name="Ritchie M.E."/>
            <person name="Jex A.R."/>
            <person name="Gazzola D."/>
            <person name="Li H."/>
            <person name="Toshio Fujiwara R."/>
            <person name="Zhan B."/>
            <person name="Aroian R.V."/>
            <person name="Pafco B."/>
            <person name="Schwarz E.M."/>
        </authorList>
    </citation>
    <scope>NUCLEOTIDE SEQUENCE [LARGE SCALE GENOMIC DNA]</scope>
    <source>
        <strain evidence="12 13">Aroian</strain>
        <tissue evidence="12">Whole animal</tissue>
    </source>
</reference>
<sequence>MVILSSNSLRGRRCKPPSKDSGDVPENWILYNVLKFSSPARLEISLRWMAAYQRMFWNLVVVQYEKYHIHHILLFGLLILYSVAGAFIFCGLESGNEDIRNDEEVTHLIRQSVAAKKELVERIQAMYFANSDNAVFNETDLRKAIDRYDVNMSVKPAIHREKRWDLWGGLYYAGTIYTTIGYGDLTAVTFWGRLFTMIYAVMGIPMVISILNDWGTIMFHVVDLIWKKNFRVICDPIKNLFRYRKRHDSQESICENGVATLSERLSGDPDDVEPIPFFLVVVVLVFWMLLCCTVFAFFENWTFFQSLYFFFISLTTIGFGDVTPSHRVAVANFLLILIGLSVVSMSINVIQMQLEILFAKIVKSIDYDFKVNLSVSADEHKKVATLDDSGGVECGPSELRPRKEHDVVKQYGETMNGTERFLMRFMSHHQRKMLNDKFEDRAKMRNKWTQTAKQIKAASVQTTDKYQDLVNFAPEEEEEIPTKSRIATKRLYIYNTGE</sequence>
<evidence type="ECO:0000256" key="2">
    <source>
        <dbReference type="ARBA" id="ARBA00022448"/>
    </source>
</evidence>
<keyword evidence="7 8" id="KW-0407">Ion channel</keyword>
<feature type="transmembrane region" description="Helical" evidence="10">
    <location>
        <begin position="197"/>
        <end position="222"/>
    </location>
</feature>
<feature type="transmembrane region" description="Helical" evidence="10">
    <location>
        <begin position="170"/>
        <end position="191"/>
    </location>
</feature>
<feature type="transmembrane region" description="Helical" evidence="10">
    <location>
        <begin position="69"/>
        <end position="92"/>
    </location>
</feature>
<keyword evidence="5 8" id="KW-0406">Ion transport</keyword>
<evidence type="ECO:0000256" key="9">
    <source>
        <dbReference type="SAM" id="MobiDB-lite"/>
    </source>
</evidence>
<feature type="region of interest" description="Disordered" evidence="9">
    <location>
        <begin position="1"/>
        <end position="21"/>
    </location>
</feature>
<evidence type="ECO:0000256" key="1">
    <source>
        <dbReference type="ARBA" id="ARBA00004141"/>
    </source>
</evidence>
<dbReference type="SUPFAM" id="SSF81324">
    <property type="entry name" value="Voltage-gated potassium channels"/>
    <property type="match status" value="2"/>
</dbReference>
<accession>A0ABR1DRV6</accession>
<feature type="domain" description="Potassium channel" evidence="11">
    <location>
        <begin position="162"/>
        <end position="219"/>
    </location>
</feature>
<dbReference type="InterPro" id="IPR013099">
    <property type="entry name" value="K_chnl_dom"/>
</dbReference>
<dbReference type="PANTHER" id="PTHR11003:SF324">
    <property type="entry name" value="POTASSIUM CHANNEL DOMAIN-CONTAINING PROTEIN"/>
    <property type="match status" value="1"/>
</dbReference>
<dbReference type="PANTHER" id="PTHR11003">
    <property type="entry name" value="POTASSIUM CHANNEL, SUBFAMILY K"/>
    <property type="match status" value="1"/>
</dbReference>
<keyword evidence="4 10" id="KW-1133">Transmembrane helix</keyword>
<evidence type="ECO:0000259" key="11">
    <source>
        <dbReference type="Pfam" id="PF07885"/>
    </source>
</evidence>
<feature type="transmembrane region" description="Helical" evidence="10">
    <location>
        <begin position="275"/>
        <end position="297"/>
    </location>
</feature>
<evidence type="ECO:0000256" key="4">
    <source>
        <dbReference type="ARBA" id="ARBA00022989"/>
    </source>
</evidence>
<gene>
    <name evidence="12" type="primary">Necator_chrV.g17434</name>
    <name evidence="12" type="ORF">RB195_012644</name>
</gene>
<organism evidence="12 13">
    <name type="scientific">Necator americanus</name>
    <name type="common">Human hookworm</name>
    <dbReference type="NCBI Taxonomy" id="51031"/>
    <lineage>
        <taxon>Eukaryota</taxon>
        <taxon>Metazoa</taxon>
        <taxon>Ecdysozoa</taxon>
        <taxon>Nematoda</taxon>
        <taxon>Chromadorea</taxon>
        <taxon>Rhabditida</taxon>
        <taxon>Rhabditina</taxon>
        <taxon>Rhabditomorpha</taxon>
        <taxon>Strongyloidea</taxon>
        <taxon>Ancylostomatidae</taxon>
        <taxon>Bunostominae</taxon>
        <taxon>Necator</taxon>
    </lineage>
</organism>